<keyword evidence="1" id="KW-0812">Transmembrane</keyword>
<keyword evidence="1" id="KW-1133">Transmembrane helix</keyword>
<dbReference type="EMBL" id="GBXM01093437">
    <property type="protein sequence ID" value="JAH15140.1"/>
    <property type="molecule type" value="Transcribed_RNA"/>
</dbReference>
<reference evidence="2" key="2">
    <citation type="journal article" date="2015" name="Fish Shellfish Immunol.">
        <title>Early steps in the European eel (Anguilla anguilla)-Vibrio vulnificus interaction in the gills: Role of the RtxA13 toxin.</title>
        <authorList>
            <person name="Callol A."/>
            <person name="Pajuelo D."/>
            <person name="Ebbesson L."/>
            <person name="Teles M."/>
            <person name="MacKenzie S."/>
            <person name="Amaro C."/>
        </authorList>
    </citation>
    <scope>NUCLEOTIDE SEQUENCE</scope>
</reference>
<protein>
    <submittedName>
        <fullName evidence="2">Uncharacterized protein</fullName>
    </submittedName>
</protein>
<sequence>MLKRILFYRKIHKNKREKNTWLWLETAFVINTGTLLNYTGNDQTSIKKKKSRK</sequence>
<organism evidence="2">
    <name type="scientific">Anguilla anguilla</name>
    <name type="common">European freshwater eel</name>
    <name type="synonym">Muraena anguilla</name>
    <dbReference type="NCBI Taxonomy" id="7936"/>
    <lineage>
        <taxon>Eukaryota</taxon>
        <taxon>Metazoa</taxon>
        <taxon>Chordata</taxon>
        <taxon>Craniata</taxon>
        <taxon>Vertebrata</taxon>
        <taxon>Euteleostomi</taxon>
        <taxon>Actinopterygii</taxon>
        <taxon>Neopterygii</taxon>
        <taxon>Teleostei</taxon>
        <taxon>Anguilliformes</taxon>
        <taxon>Anguillidae</taxon>
        <taxon>Anguilla</taxon>
    </lineage>
</organism>
<dbReference type="AlphaFoldDB" id="A0A0E9QFN2"/>
<accession>A0A0E9QFN2</accession>
<evidence type="ECO:0000313" key="2">
    <source>
        <dbReference type="EMBL" id="JAH15140.1"/>
    </source>
</evidence>
<proteinExistence type="predicted"/>
<reference evidence="2" key="1">
    <citation type="submission" date="2014-11" db="EMBL/GenBank/DDBJ databases">
        <authorList>
            <person name="Amaro Gonzalez C."/>
        </authorList>
    </citation>
    <scope>NUCLEOTIDE SEQUENCE</scope>
</reference>
<feature type="transmembrane region" description="Helical" evidence="1">
    <location>
        <begin position="21"/>
        <end position="40"/>
    </location>
</feature>
<name>A0A0E9QFN2_ANGAN</name>
<evidence type="ECO:0000256" key="1">
    <source>
        <dbReference type="SAM" id="Phobius"/>
    </source>
</evidence>
<keyword evidence="1" id="KW-0472">Membrane</keyword>